<protein>
    <submittedName>
        <fullName evidence="5">Putative membrane protein</fullName>
    </submittedName>
</protein>
<dbReference type="AlphaFoldDB" id="A0A1Z5I9R1"/>
<dbReference type="Proteomes" id="UP000198374">
    <property type="component" value="Unassembled WGS sequence"/>
</dbReference>
<dbReference type="OrthoDB" id="2307137at2"/>
<dbReference type="Gene3D" id="3.10.20.320">
    <property type="entry name" value="Putative peptidoglycan bound protein (lpxtg motif)"/>
    <property type="match status" value="2"/>
</dbReference>
<dbReference type="NCBIfam" id="TIGR03715">
    <property type="entry name" value="KxYKxGKxW"/>
    <property type="match status" value="1"/>
</dbReference>
<dbReference type="InterPro" id="IPR005046">
    <property type="entry name" value="DUF285"/>
</dbReference>
<dbReference type="InterPro" id="IPR022263">
    <property type="entry name" value="KxYKxGKxW"/>
</dbReference>
<dbReference type="Pfam" id="PF06458">
    <property type="entry name" value="MucBP"/>
    <property type="match status" value="2"/>
</dbReference>
<organism evidence="5 6">
    <name type="scientific">Secundilactobacillus mixtipabuli</name>
    <dbReference type="NCBI Taxonomy" id="1435342"/>
    <lineage>
        <taxon>Bacteria</taxon>
        <taxon>Bacillati</taxon>
        <taxon>Bacillota</taxon>
        <taxon>Bacilli</taxon>
        <taxon>Lactobacillales</taxon>
        <taxon>Lactobacillaceae</taxon>
        <taxon>Secundilactobacillus</taxon>
    </lineage>
</organism>
<dbReference type="RefSeq" id="WP_089108287.1">
    <property type="nucleotide sequence ID" value="NZ_BCMF01000002.1"/>
</dbReference>
<accession>A0A1Z5I9R1</accession>
<evidence type="ECO:0000256" key="2">
    <source>
        <dbReference type="ARBA" id="ARBA00022737"/>
    </source>
</evidence>
<sequence length="893" mass="95911" precursor="true">MTGKMRNKLRRDQQSIKNRKKLYKSGKLWLTMGLTTVVGTAVVTTHANASTIPSTRDSAVNVVDAVTTAPSDEVTLKTSVSSDPTQIVSQSEDTANDTDGTDLVNSAGRDGEIESSVASTAKAQVTALVADASATQMNDAKTAATEKYQQTGTPQVITAIAPAAEIATGIDGTANWDIDQDGNLQIHAGTLSDQNTWQDHSADIKSIQTEAGVVASDKSNNDNYNIHLFGDLPNVKTIDLTGLDTSQMTNMSHLFVNDPNLESIIFDPTKFNTSKVTDFSMMFNGDTKLTTLDLSHFDTSNGTIFYGMFEGASALTEIDVSHFDTSKATNMQNMFVDTNALRHIDVSNFDTSHVTNMNSMFERAGRDAPVNPEDPLVLDVSNWNVDNVTDFWGMFDQSTVQKLDLSKWNMKRATNTSHFLNMMPYLWDLKLGPNVKLTDGLLDEVPKTGTQLPDGSLDAFKKNNITVNTLGLQPTSTGWQAVASGDEYNPEGSAYLASTLTTMYPGDGTGGTEEYVWSQAVTNYLHFIDVNSGQIIPGGKFYDYVYTYPYGTTTLNTKPDSLVLPKGYHFATASELKSGQVQLPASSTEGKEGTVFKMYVAPTLPSLDESKQQVTLTTNFVDQEGNVLQKADIRIGTQGTKLEIAAPDIKGYKLVDTSLANIPVILKGNVMTLTLTYEPNTGQVPDENELPAILTVKYVDENGNPLQVMTTQTGKQGTHLEIVAPEIPGYALVDDSQVKTPVTLQGSALALTLTYKPEGTNGTPGAAINTSSTPTPIPSETPTSETSPGNPVETTVVPEGDTTPSTPEQGQRVQPNKAASESEEPGEVEPQSQVGKGSTVAPAKSGIVVTSVQKNQKQTLPQTDEPDSQGILSLMGIGLLGVLGLGMKKRKED</sequence>
<comment type="caution">
    <text evidence="5">The sequence shown here is derived from an EMBL/GenBank/DDBJ whole genome shotgun (WGS) entry which is preliminary data.</text>
</comment>
<dbReference type="SUPFAM" id="SSF52047">
    <property type="entry name" value="RNI-like"/>
    <property type="match status" value="1"/>
</dbReference>
<name>A0A1Z5I9R1_9LACO</name>
<gene>
    <name evidence="5" type="ORF">IWT30_00409</name>
</gene>
<dbReference type="InterPro" id="IPR032675">
    <property type="entry name" value="LRR_dom_sf"/>
</dbReference>
<feature type="region of interest" description="Disordered" evidence="3">
    <location>
        <begin position="78"/>
        <end position="101"/>
    </location>
</feature>
<dbReference type="Gene3D" id="3.80.10.10">
    <property type="entry name" value="Ribonuclease Inhibitor"/>
    <property type="match status" value="1"/>
</dbReference>
<dbReference type="NCBIfam" id="TIGR02167">
    <property type="entry name" value="Liste_lipo_26"/>
    <property type="match status" value="4"/>
</dbReference>
<feature type="compositionally biased region" description="Polar residues" evidence="3">
    <location>
        <begin position="848"/>
        <end position="862"/>
    </location>
</feature>
<evidence type="ECO:0000313" key="6">
    <source>
        <dbReference type="Proteomes" id="UP000198374"/>
    </source>
</evidence>
<dbReference type="Pfam" id="PF19258">
    <property type="entry name" value="KxYKxGKxW_sig"/>
    <property type="match status" value="1"/>
</dbReference>
<dbReference type="InterPro" id="IPR009459">
    <property type="entry name" value="MucBP_dom"/>
</dbReference>
<keyword evidence="2" id="KW-0677">Repeat</keyword>
<evidence type="ECO:0000256" key="3">
    <source>
        <dbReference type="SAM" id="MobiDB-lite"/>
    </source>
</evidence>
<feature type="compositionally biased region" description="Polar residues" evidence="3">
    <location>
        <begin position="802"/>
        <end position="819"/>
    </location>
</feature>
<feature type="compositionally biased region" description="Low complexity" evidence="3">
    <location>
        <begin position="770"/>
        <end position="788"/>
    </location>
</feature>
<evidence type="ECO:0000256" key="1">
    <source>
        <dbReference type="ARBA" id="ARBA00022729"/>
    </source>
</evidence>
<evidence type="ECO:0000259" key="4">
    <source>
        <dbReference type="Pfam" id="PF06458"/>
    </source>
</evidence>
<reference evidence="5 6" key="1">
    <citation type="submission" date="2015-11" db="EMBL/GenBank/DDBJ databases">
        <title>Draft genome sequences of new species of the genus Lactobacillus isolated from orchardgrass silage.</title>
        <authorList>
            <person name="Tohno M."/>
            <person name="Tanizawa Y."/>
            <person name="Arita M."/>
        </authorList>
    </citation>
    <scope>NUCLEOTIDE SEQUENCE [LARGE SCALE GENOMIC DNA]</scope>
    <source>
        <strain evidence="5 6">IWT30</strain>
    </source>
</reference>
<keyword evidence="1" id="KW-0732">Signal</keyword>
<feature type="domain" description="MucBP" evidence="4">
    <location>
        <begin position="616"/>
        <end position="677"/>
    </location>
</feature>
<feature type="region of interest" description="Disordered" evidence="3">
    <location>
        <begin position="757"/>
        <end position="869"/>
    </location>
</feature>
<dbReference type="EMBL" id="BCMF01000002">
    <property type="protein sequence ID" value="GAW98464.1"/>
    <property type="molecule type" value="Genomic_DNA"/>
</dbReference>
<dbReference type="Pfam" id="PF03382">
    <property type="entry name" value="DUF285"/>
    <property type="match status" value="1"/>
</dbReference>
<feature type="domain" description="MucBP" evidence="4">
    <location>
        <begin position="695"/>
        <end position="755"/>
    </location>
</feature>
<dbReference type="NCBIfam" id="TIGR01167">
    <property type="entry name" value="LPXTG_anchor"/>
    <property type="match status" value="1"/>
</dbReference>
<feature type="compositionally biased region" description="Polar residues" evidence="3">
    <location>
        <begin position="78"/>
        <end position="93"/>
    </location>
</feature>
<proteinExistence type="predicted"/>
<keyword evidence="6" id="KW-1185">Reference proteome</keyword>
<evidence type="ECO:0000313" key="5">
    <source>
        <dbReference type="EMBL" id="GAW98464.1"/>
    </source>
</evidence>
<dbReference type="InterPro" id="IPR011889">
    <property type="entry name" value="Liste_lipo_26"/>
</dbReference>